<reference evidence="2" key="1">
    <citation type="journal article" date="2019" name="bioRxiv">
        <title>The Genome of the Zebra Mussel, Dreissena polymorpha: A Resource for Invasive Species Research.</title>
        <authorList>
            <person name="McCartney M.A."/>
            <person name="Auch B."/>
            <person name="Kono T."/>
            <person name="Mallez S."/>
            <person name="Zhang Y."/>
            <person name="Obille A."/>
            <person name="Becker A."/>
            <person name="Abrahante J.E."/>
            <person name="Garbe J."/>
            <person name="Badalamenti J.P."/>
            <person name="Herman A."/>
            <person name="Mangelson H."/>
            <person name="Liachko I."/>
            <person name="Sullivan S."/>
            <person name="Sone E.D."/>
            <person name="Koren S."/>
            <person name="Silverstein K.A.T."/>
            <person name="Beckman K.B."/>
            <person name="Gohl D.M."/>
        </authorList>
    </citation>
    <scope>NUCLEOTIDE SEQUENCE</scope>
    <source>
        <strain evidence="2">Duluth1</strain>
        <tissue evidence="2">Whole animal</tissue>
    </source>
</reference>
<proteinExistence type="predicted"/>
<gene>
    <name evidence="2" type="ORF">DPMN_175767</name>
</gene>
<protein>
    <submittedName>
        <fullName evidence="2">Uncharacterized protein</fullName>
    </submittedName>
</protein>
<organism evidence="2 3">
    <name type="scientific">Dreissena polymorpha</name>
    <name type="common">Zebra mussel</name>
    <name type="synonym">Mytilus polymorpha</name>
    <dbReference type="NCBI Taxonomy" id="45954"/>
    <lineage>
        <taxon>Eukaryota</taxon>
        <taxon>Metazoa</taxon>
        <taxon>Spiralia</taxon>
        <taxon>Lophotrochozoa</taxon>
        <taxon>Mollusca</taxon>
        <taxon>Bivalvia</taxon>
        <taxon>Autobranchia</taxon>
        <taxon>Heteroconchia</taxon>
        <taxon>Euheterodonta</taxon>
        <taxon>Imparidentia</taxon>
        <taxon>Neoheterodontei</taxon>
        <taxon>Myida</taxon>
        <taxon>Dreissenoidea</taxon>
        <taxon>Dreissenidae</taxon>
        <taxon>Dreissena</taxon>
    </lineage>
</organism>
<sequence length="92" mass="10211">MTLTSWAAQVVRFADDFDLMGGTITNSKTSPTDSKNNSSIPNGGQYGEIEDRGEQHEQHNKKPSETGDAPQRFFCHNIALYIQIKGNVLRAQ</sequence>
<reference evidence="2" key="2">
    <citation type="submission" date="2020-11" db="EMBL/GenBank/DDBJ databases">
        <authorList>
            <person name="McCartney M.A."/>
            <person name="Auch B."/>
            <person name="Kono T."/>
            <person name="Mallez S."/>
            <person name="Becker A."/>
            <person name="Gohl D.M."/>
            <person name="Silverstein K.A.T."/>
            <person name="Koren S."/>
            <person name="Bechman K.B."/>
            <person name="Herman A."/>
            <person name="Abrahante J.E."/>
            <person name="Garbe J."/>
        </authorList>
    </citation>
    <scope>NUCLEOTIDE SEQUENCE</scope>
    <source>
        <strain evidence="2">Duluth1</strain>
        <tissue evidence="2">Whole animal</tissue>
    </source>
</reference>
<comment type="caution">
    <text evidence="2">The sequence shown here is derived from an EMBL/GenBank/DDBJ whole genome shotgun (WGS) entry which is preliminary data.</text>
</comment>
<feature type="region of interest" description="Disordered" evidence="1">
    <location>
        <begin position="20"/>
        <end position="70"/>
    </location>
</feature>
<accession>A0A9D4E8F8</accession>
<dbReference type="EMBL" id="JAIWYP010000009">
    <property type="protein sequence ID" value="KAH3774385.1"/>
    <property type="molecule type" value="Genomic_DNA"/>
</dbReference>
<feature type="compositionally biased region" description="Polar residues" evidence="1">
    <location>
        <begin position="23"/>
        <end position="42"/>
    </location>
</feature>
<keyword evidence="3" id="KW-1185">Reference proteome</keyword>
<evidence type="ECO:0000256" key="1">
    <source>
        <dbReference type="SAM" id="MobiDB-lite"/>
    </source>
</evidence>
<dbReference type="AlphaFoldDB" id="A0A9D4E8F8"/>
<name>A0A9D4E8F8_DREPO</name>
<evidence type="ECO:0000313" key="3">
    <source>
        <dbReference type="Proteomes" id="UP000828390"/>
    </source>
</evidence>
<dbReference type="Proteomes" id="UP000828390">
    <property type="component" value="Unassembled WGS sequence"/>
</dbReference>
<feature type="compositionally biased region" description="Basic and acidic residues" evidence="1">
    <location>
        <begin position="49"/>
        <end position="65"/>
    </location>
</feature>
<evidence type="ECO:0000313" key="2">
    <source>
        <dbReference type="EMBL" id="KAH3774385.1"/>
    </source>
</evidence>